<dbReference type="InterPro" id="IPR006016">
    <property type="entry name" value="UspA"/>
</dbReference>
<evidence type="ECO:0000313" key="3">
    <source>
        <dbReference type="EMBL" id="PRX21854.1"/>
    </source>
</evidence>
<dbReference type="SUPFAM" id="SSF52402">
    <property type="entry name" value="Adenine nucleotide alpha hydrolases-like"/>
    <property type="match status" value="1"/>
</dbReference>
<dbReference type="InterPro" id="IPR014729">
    <property type="entry name" value="Rossmann-like_a/b/a_fold"/>
</dbReference>
<organism evidence="3 4">
    <name type="scientific">Actinoplanes italicus</name>
    <dbReference type="NCBI Taxonomy" id="113567"/>
    <lineage>
        <taxon>Bacteria</taxon>
        <taxon>Bacillati</taxon>
        <taxon>Actinomycetota</taxon>
        <taxon>Actinomycetes</taxon>
        <taxon>Micromonosporales</taxon>
        <taxon>Micromonosporaceae</taxon>
        <taxon>Actinoplanes</taxon>
    </lineage>
</organism>
<accession>A0A2T0KEN1</accession>
<dbReference type="CDD" id="cd00293">
    <property type="entry name" value="USP-like"/>
    <property type="match status" value="1"/>
</dbReference>
<gene>
    <name evidence="3" type="ORF">CLV67_10531</name>
</gene>
<evidence type="ECO:0000256" key="1">
    <source>
        <dbReference type="SAM" id="MobiDB-lite"/>
    </source>
</evidence>
<comment type="caution">
    <text evidence="3">The sequence shown here is derived from an EMBL/GenBank/DDBJ whole genome shotgun (WGS) entry which is preliminary data.</text>
</comment>
<reference evidence="3 4" key="1">
    <citation type="submission" date="2018-03" db="EMBL/GenBank/DDBJ databases">
        <title>Genomic Encyclopedia of Archaeal and Bacterial Type Strains, Phase II (KMG-II): from individual species to whole genera.</title>
        <authorList>
            <person name="Goeker M."/>
        </authorList>
    </citation>
    <scope>NUCLEOTIDE SEQUENCE [LARGE SCALE GENOMIC DNA]</scope>
    <source>
        <strain evidence="3 4">DSM 43146</strain>
    </source>
</reference>
<dbReference type="RefSeq" id="WP_106319066.1">
    <property type="nucleotide sequence ID" value="NZ_BOMO01000037.1"/>
</dbReference>
<keyword evidence="4" id="KW-1185">Reference proteome</keyword>
<feature type="region of interest" description="Disordered" evidence="1">
    <location>
        <begin position="75"/>
        <end position="98"/>
    </location>
</feature>
<proteinExistence type="predicted"/>
<protein>
    <submittedName>
        <fullName evidence="3">Universal stress protein family protein</fullName>
    </submittedName>
</protein>
<dbReference type="AlphaFoldDB" id="A0A2T0KEN1"/>
<sequence>MHREIIVGYDGSPHSQAALLWALDEAARTGASVELVYVDGSPVLVPAARLIQSPPLPADRYLTEVVNGTLERAVATAKKTQPRHRRLGGGRDGPHLRR</sequence>
<dbReference type="EMBL" id="PVMZ01000005">
    <property type="protein sequence ID" value="PRX21854.1"/>
    <property type="molecule type" value="Genomic_DNA"/>
</dbReference>
<dbReference type="Proteomes" id="UP000239415">
    <property type="component" value="Unassembled WGS sequence"/>
</dbReference>
<feature type="domain" description="UspA" evidence="2">
    <location>
        <begin position="1"/>
        <end position="87"/>
    </location>
</feature>
<evidence type="ECO:0000313" key="4">
    <source>
        <dbReference type="Proteomes" id="UP000239415"/>
    </source>
</evidence>
<evidence type="ECO:0000259" key="2">
    <source>
        <dbReference type="Pfam" id="PF00582"/>
    </source>
</evidence>
<dbReference type="Pfam" id="PF00582">
    <property type="entry name" value="Usp"/>
    <property type="match status" value="1"/>
</dbReference>
<dbReference type="Gene3D" id="3.40.50.620">
    <property type="entry name" value="HUPs"/>
    <property type="match status" value="1"/>
</dbReference>
<dbReference type="OrthoDB" id="3404132at2"/>
<name>A0A2T0KEN1_9ACTN</name>